<dbReference type="OrthoDB" id="8062037at2759"/>
<dbReference type="EMBL" id="CAIX01000002">
    <property type="protein sequence ID" value="CCI39452.1"/>
    <property type="molecule type" value="Genomic_DNA"/>
</dbReference>
<dbReference type="InParanoid" id="A0A024FYH4"/>
<reference evidence="2 3" key="1">
    <citation type="submission" date="2012-05" db="EMBL/GenBank/DDBJ databases">
        <title>Recombination and specialization in a pathogen metapopulation.</title>
        <authorList>
            <person name="Gardiner A."/>
            <person name="Kemen E."/>
            <person name="Schultz-Larsen T."/>
            <person name="MacLean D."/>
            <person name="Van Oosterhout C."/>
            <person name="Jones J.D.G."/>
        </authorList>
    </citation>
    <scope>NUCLEOTIDE SEQUENCE [LARGE SCALE GENOMIC DNA]</scope>
    <source>
        <strain evidence="2 3">Ac Nc2</strain>
    </source>
</reference>
<dbReference type="AlphaFoldDB" id="A0A024FYH4"/>
<accession>A0A024FYH4</accession>
<protein>
    <submittedName>
        <fullName evidence="2">Uncharacterized protein</fullName>
    </submittedName>
</protein>
<feature type="region of interest" description="Disordered" evidence="1">
    <location>
        <begin position="16"/>
        <end position="35"/>
    </location>
</feature>
<dbReference type="Proteomes" id="UP000053237">
    <property type="component" value="Unassembled WGS sequence"/>
</dbReference>
<proteinExistence type="predicted"/>
<gene>
    <name evidence="2" type="ORF">BN9_002350</name>
</gene>
<comment type="caution">
    <text evidence="2">The sequence shown here is derived from an EMBL/GenBank/DDBJ whole genome shotgun (WGS) entry which is preliminary data.</text>
</comment>
<dbReference type="STRING" id="65357.A0A024FYH4"/>
<organism evidence="2 3">
    <name type="scientific">Albugo candida</name>
    <dbReference type="NCBI Taxonomy" id="65357"/>
    <lineage>
        <taxon>Eukaryota</taxon>
        <taxon>Sar</taxon>
        <taxon>Stramenopiles</taxon>
        <taxon>Oomycota</taxon>
        <taxon>Peronosporomycetes</taxon>
        <taxon>Albuginales</taxon>
        <taxon>Albuginaceae</taxon>
        <taxon>Albugo</taxon>
    </lineage>
</organism>
<evidence type="ECO:0000256" key="1">
    <source>
        <dbReference type="SAM" id="MobiDB-lite"/>
    </source>
</evidence>
<keyword evidence="3" id="KW-1185">Reference proteome</keyword>
<evidence type="ECO:0000313" key="2">
    <source>
        <dbReference type="EMBL" id="CCI39452.1"/>
    </source>
</evidence>
<sequence>MGQHCSCFTERQRRKSQHRSSDDYTMDSESWSTTEEDGFDVDVHNHVQEAIESVEENQGLLRAIERLSYHDNMLFNRNESIRPSSICVELKTRDCESEGRKCELTETLRDNVVLNLADILRNYQEATGVVDTGNIDLECVMCLDTFSEVC</sequence>
<name>A0A024FYH4_9STRA</name>
<evidence type="ECO:0000313" key="3">
    <source>
        <dbReference type="Proteomes" id="UP000053237"/>
    </source>
</evidence>